<evidence type="ECO:0000256" key="4">
    <source>
        <dbReference type="ARBA" id="ARBA00022927"/>
    </source>
</evidence>
<accession>A0A6S6W604</accession>
<evidence type="ECO:0000256" key="3">
    <source>
        <dbReference type="ARBA" id="ARBA00022448"/>
    </source>
</evidence>
<dbReference type="Proteomes" id="UP000472372">
    <property type="component" value="Chromosome 6"/>
</dbReference>
<evidence type="ECO:0000256" key="6">
    <source>
        <dbReference type="ARBA" id="ARBA00023054"/>
    </source>
</evidence>
<reference evidence="10" key="1">
    <citation type="submission" date="2021-02" db="EMBL/GenBank/DDBJ databases">
        <authorList>
            <person name="Syme A R."/>
            <person name="Syme A R."/>
            <person name="Moolhuijzen P."/>
        </authorList>
    </citation>
    <scope>NUCLEOTIDE SEQUENCE</scope>
    <source>
        <strain evidence="10">W1-1</strain>
    </source>
</reference>
<dbReference type="GO" id="GO:0042147">
    <property type="term" value="P:retrograde transport, endosome to Golgi"/>
    <property type="evidence" value="ECO:0007669"/>
    <property type="project" value="InterPro"/>
</dbReference>
<evidence type="ECO:0000259" key="9">
    <source>
        <dbReference type="Pfam" id="PF07928"/>
    </source>
</evidence>
<proteinExistence type="inferred from homology"/>
<feature type="region of interest" description="Disordered" evidence="8">
    <location>
        <begin position="152"/>
        <end position="238"/>
    </location>
</feature>
<sequence length="1144" mass="125516">MSTTNSPRRSSESFEFLSPNPPQAGFQFPPQHEWAGRSASTGGRYKPRRGSTASSIHSVGGSLDSGFKNSMGAVREQSNNAISTLLTPPIMRTGLAPHTTATATSGHRPPSTKDIPPVTLTNVPHIEPSAFNPYLSQVGNLYEAFQRAKAEAEAESTQPVRRGSKKQDRSESLERTLHRSSSPRQTSRREYRSESLERSLHTGSPAGTPNLGGRSFSPHGSPKLKRRTSGSKRTVPTVTPLSTIPNIYFDENFHLENPRTFDVVSERSEVVRPVRNSSTDDYGANASLNAPQQPGRKALATNAILQEKLSWYMDTVEVHLISAISTASSSFFAALGSLRDLQTEAADSVARIKGLREDLKKLDEQMAIGGLKVVEMKRRRENLRRLTDSVDQLQAVLFGLSRCDQAVVDGNLESAMTRIEMIERLITGALDTKDTQATAWLESRLPLQLIDLRHLRALDGVFDAVTELKFRVGRGFEAHFVDTLLTDLREHVKRVPTHDTLERWVIASQKARGNSQKVQIALPAYMTTDEKLRADLRASLYGLSGAQFTNQASTTFRESIVREMKLLIRKHLPSSSDDDAGSMASVSTRGGRGSSQADKNSILARNLRAMDPADAEAFFANIFTNIGEALRRLSILIKVLLDVTSGVATPPSAGGLRSPLRSPYGNNMDEYITNGPPPPSASDLQMELMQALDMSSLLGQAVDAAQTQITKLLKVRSEATTNLPLDRFLRYFNMCRLFADECEAVSGRSGAALKAVVNTHINDFVSKFGDFEKQELAKAMDADRWEPKDFDADDTEVLARLLRGMESDPPSWAETGDVLRKIEEPTTNGTSAPTNGNAEEKPKEKGKTTVPAIVDEEKYTISQSSTTVLRGIERFEILVSSMPSMTSEVSTSLCEYIKLFNSRLCQLILGAGAMHSAGLKNINTKHLAIASQTLSLIIAILPYIRECFRRRAASAANKSSLSEFDNVKRLLHDQQNQIHEKLTDILSGRATVHMRSLKKVEWDNDAEINKEVSPSMESLTKDTVTMHKVINKYLSDIQVRMIMGPVFESYREQVGKVIKEAAVKTPGGKARLLREAKLFDAKLGPIDGAGNVGSHLIGLVVSKTVSEPKSEPKPEPKPEVQAEKSEKTNGTAGAEADTVNGKVA</sequence>
<feature type="region of interest" description="Disordered" evidence="8">
    <location>
        <begin position="95"/>
        <end position="117"/>
    </location>
</feature>
<evidence type="ECO:0000313" key="10">
    <source>
        <dbReference type="EMBL" id="CAE7186453.1"/>
    </source>
</evidence>
<dbReference type="AlphaFoldDB" id="A0A6S6W604"/>
<feature type="domain" description="Vacuolar protein sorting-associated protein 54 C-terminal" evidence="9">
    <location>
        <begin position="856"/>
        <end position="989"/>
    </location>
</feature>
<keyword evidence="6 7" id="KW-0175">Coiled coil</keyword>
<keyword evidence="5" id="KW-0333">Golgi apparatus</keyword>
<dbReference type="GO" id="GO:0006896">
    <property type="term" value="P:Golgi to vacuole transport"/>
    <property type="evidence" value="ECO:0007669"/>
    <property type="project" value="TreeGrafter"/>
</dbReference>
<feature type="compositionally biased region" description="Basic and acidic residues" evidence="8">
    <location>
        <begin position="165"/>
        <end position="177"/>
    </location>
</feature>
<keyword evidence="4" id="KW-0653">Protein transport</keyword>
<dbReference type="GO" id="GO:0019905">
    <property type="term" value="F:syntaxin binding"/>
    <property type="evidence" value="ECO:0007669"/>
    <property type="project" value="TreeGrafter"/>
</dbReference>
<dbReference type="GO" id="GO:0005829">
    <property type="term" value="C:cytosol"/>
    <property type="evidence" value="ECO:0007669"/>
    <property type="project" value="GOC"/>
</dbReference>
<evidence type="ECO:0000313" key="11">
    <source>
        <dbReference type="Proteomes" id="UP000472372"/>
    </source>
</evidence>
<feature type="region of interest" description="Disordered" evidence="8">
    <location>
        <begin position="824"/>
        <end position="848"/>
    </location>
</feature>
<feature type="compositionally biased region" description="Basic and acidic residues" evidence="8">
    <location>
        <begin position="1106"/>
        <end position="1127"/>
    </location>
</feature>
<comment type="similarity">
    <text evidence="2">Belongs to the VPS54 family.</text>
</comment>
<feature type="region of interest" description="Disordered" evidence="8">
    <location>
        <begin position="1"/>
        <end position="62"/>
    </location>
</feature>
<feature type="region of interest" description="Disordered" evidence="8">
    <location>
        <begin position="573"/>
        <end position="598"/>
    </location>
</feature>
<name>A0A6S6W604_9PLEO</name>
<dbReference type="EMBL" id="HG992982">
    <property type="protein sequence ID" value="CAE7186453.1"/>
    <property type="molecule type" value="Genomic_DNA"/>
</dbReference>
<feature type="region of interest" description="Disordered" evidence="8">
    <location>
        <begin position="1105"/>
        <end position="1144"/>
    </location>
</feature>
<dbReference type="InterPro" id="IPR039745">
    <property type="entry name" value="Vps54"/>
</dbReference>
<dbReference type="PANTHER" id="PTHR12965">
    <property type="entry name" value="VACUOLAR PROTEIN SORTING 54"/>
    <property type="match status" value="1"/>
</dbReference>
<keyword evidence="3" id="KW-0813">Transport</keyword>
<evidence type="ECO:0000256" key="7">
    <source>
        <dbReference type="SAM" id="Coils"/>
    </source>
</evidence>
<gene>
    <name evidence="10" type="ORF">PTTW11_06970</name>
</gene>
<dbReference type="GO" id="GO:0000938">
    <property type="term" value="C:GARP complex"/>
    <property type="evidence" value="ECO:0007669"/>
    <property type="project" value="InterPro"/>
</dbReference>
<evidence type="ECO:0000256" key="1">
    <source>
        <dbReference type="ARBA" id="ARBA00004601"/>
    </source>
</evidence>
<evidence type="ECO:0000256" key="5">
    <source>
        <dbReference type="ARBA" id="ARBA00023034"/>
    </source>
</evidence>
<feature type="compositionally biased region" description="Basic and acidic residues" evidence="8">
    <location>
        <begin position="187"/>
        <end position="200"/>
    </location>
</feature>
<dbReference type="InterPro" id="IPR012501">
    <property type="entry name" value="Vps54_C"/>
</dbReference>
<feature type="compositionally biased region" description="Basic and acidic residues" evidence="8">
    <location>
        <begin position="838"/>
        <end position="847"/>
    </location>
</feature>
<feature type="compositionally biased region" description="Polar residues" evidence="8">
    <location>
        <begin position="825"/>
        <end position="837"/>
    </location>
</feature>
<dbReference type="GO" id="GO:0015031">
    <property type="term" value="P:protein transport"/>
    <property type="evidence" value="ECO:0007669"/>
    <property type="project" value="UniProtKB-KW"/>
</dbReference>
<organism evidence="10 11">
    <name type="scientific">Pyrenophora teres f. teres</name>
    <dbReference type="NCBI Taxonomy" id="97479"/>
    <lineage>
        <taxon>Eukaryota</taxon>
        <taxon>Fungi</taxon>
        <taxon>Dikarya</taxon>
        <taxon>Ascomycota</taxon>
        <taxon>Pezizomycotina</taxon>
        <taxon>Dothideomycetes</taxon>
        <taxon>Pleosporomycetidae</taxon>
        <taxon>Pleosporales</taxon>
        <taxon>Pleosporineae</taxon>
        <taxon>Pleosporaceae</taxon>
        <taxon>Pyrenophora</taxon>
    </lineage>
</organism>
<comment type="subcellular location">
    <subcellularLocation>
        <location evidence="1">Golgi apparatus</location>
        <location evidence="1">trans-Golgi network</location>
    </subcellularLocation>
</comment>
<evidence type="ECO:0000256" key="8">
    <source>
        <dbReference type="SAM" id="MobiDB-lite"/>
    </source>
</evidence>
<protein>
    <submittedName>
        <fullName evidence="10">Vps54 domain containing protein</fullName>
    </submittedName>
</protein>
<evidence type="ECO:0000256" key="2">
    <source>
        <dbReference type="ARBA" id="ARBA00009150"/>
    </source>
</evidence>
<dbReference type="PANTHER" id="PTHR12965:SF0">
    <property type="entry name" value="VACUOLAR PROTEIN SORTING-ASSOCIATED PROTEIN 54"/>
    <property type="match status" value="1"/>
</dbReference>
<feature type="coiled-coil region" evidence="7">
    <location>
        <begin position="338"/>
        <end position="396"/>
    </location>
</feature>
<dbReference type="Pfam" id="PF07928">
    <property type="entry name" value="Vps54"/>
    <property type="match status" value="1"/>
</dbReference>